<feature type="domain" description="2EXR" evidence="2">
    <location>
        <begin position="37"/>
        <end position="152"/>
    </location>
</feature>
<reference evidence="3" key="2">
    <citation type="submission" date="2023-06" db="EMBL/GenBank/DDBJ databases">
        <authorList>
            <consortium name="Lawrence Berkeley National Laboratory"/>
            <person name="Haridas S."/>
            <person name="Hensen N."/>
            <person name="Bonometti L."/>
            <person name="Westerberg I."/>
            <person name="Brannstrom I.O."/>
            <person name="Guillou S."/>
            <person name="Cros-Aarteil S."/>
            <person name="Calhoun S."/>
            <person name="Kuo A."/>
            <person name="Mondo S."/>
            <person name="Pangilinan J."/>
            <person name="Riley R."/>
            <person name="Labutti K."/>
            <person name="Andreopoulos B."/>
            <person name="Lipzen A."/>
            <person name="Chen C."/>
            <person name="Yanf M."/>
            <person name="Daum C."/>
            <person name="Ng V."/>
            <person name="Clum A."/>
            <person name="Steindorff A."/>
            <person name="Ohm R."/>
            <person name="Martin F."/>
            <person name="Silar P."/>
            <person name="Natvig D."/>
            <person name="Lalanne C."/>
            <person name="Gautier V."/>
            <person name="Ament-Velasquez S.L."/>
            <person name="Kruys A."/>
            <person name="Hutchinson M.I."/>
            <person name="Powell A.J."/>
            <person name="Barry K."/>
            <person name="Miller A.N."/>
            <person name="Grigoriev I.V."/>
            <person name="Debuchy R."/>
            <person name="Gladieux P."/>
            <person name="Thoren M.H."/>
            <person name="Johannesson H."/>
        </authorList>
    </citation>
    <scope>NUCLEOTIDE SEQUENCE</scope>
    <source>
        <strain evidence="3">CBS 314.62</strain>
    </source>
</reference>
<gene>
    <name evidence="3" type="ORF">B0T22DRAFT_536331</name>
</gene>
<name>A0AAE1CDA9_9PEZI</name>
<protein>
    <recommendedName>
        <fullName evidence="2">2EXR domain-containing protein</fullName>
    </recommendedName>
</protein>
<feature type="compositionally biased region" description="Basic and acidic residues" evidence="1">
    <location>
        <begin position="566"/>
        <end position="575"/>
    </location>
</feature>
<feature type="region of interest" description="Disordered" evidence="1">
    <location>
        <begin position="1"/>
        <end position="24"/>
    </location>
</feature>
<feature type="region of interest" description="Disordered" evidence="1">
    <location>
        <begin position="547"/>
        <end position="678"/>
    </location>
</feature>
<dbReference type="Pfam" id="PF20150">
    <property type="entry name" value="2EXR"/>
    <property type="match status" value="1"/>
</dbReference>
<dbReference type="AlphaFoldDB" id="A0AAE1CDA9"/>
<proteinExistence type="predicted"/>
<reference evidence="3" key="1">
    <citation type="journal article" date="2023" name="Mol. Phylogenet. Evol.">
        <title>Genome-scale phylogeny and comparative genomics of the fungal order Sordariales.</title>
        <authorList>
            <person name="Hensen N."/>
            <person name="Bonometti L."/>
            <person name="Westerberg I."/>
            <person name="Brannstrom I.O."/>
            <person name="Guillou S."/>
            <person name="Cros-Aarteil S."/>
            <person name="Calhoun S."/>
            <person name="Haridas S."/>
            <person name="Kuo A."/>
            <person name="Mondo S."/>
            <person name="Pangilinan J."/>
            <person name="Riley R."/>
            <person name="LaButti K."/>
            <person name="Andreopoulos B."/>
            <person name="Lipzen A."/>
            <person name="Chen C."/>
            <person name="Yan M."/>
            <person name="Daum C."/>
            <person name="Ng V."/>
            <person name="Clum A."/>
            <person name="Steindorff A."/>
            <person name="Ohm R.A."/>
            <person name="Martin F."/>
            <person name="Silar P."/>
            <person name="Natvig D.O."/>
            <person name="Lalanne C."/>
            <person name="Gautier V."/>
            <person name="Ament-Velasquez S.L."/>
            <person name="Kruys A."/>
            <person name="Hutchinson M.I."/>
            <person name="Powell A.J."/>
            <person name="Barry K."/>
            <person name="Miller A.N."/>
            <person name="Grigoriev I.V."/>
            <person name="Debuchy R."/>
            <person name="Gladieux P."/>
            <person name="Hiltunen Thoren M."/>
            <person name="Johannesson H."/>
        </authorList>
    </citation>
    <scope>NUCLEOTIDE SEQUENCE</scope>
    <source>
        <strain evidence="3">CBS 314.62</strain>
    </source>
</reference>
<dbReference type="Proteomes" id="UP001270362">
    <property type="component" value="Unassembled WGS sequence"/>
</dbReference>
<dbReference type="EMBL" id="JAULSO010000002">
    <property type="protein sequence ID" value="KAK3689404.1"/>
    <property type="molecule type" value="Genomic_DNA"/>
</dbReference>
<accession>A0AAE1CDA9</accession>
<feature type="region of interest" description="Disordered" evidence="1">
    <location>
        <begin position="487"/>
        <end position="530"/>
    </location>
</feature>
<feature type="compositionally biased region" description="Basic and acidic residues" evidence="1">
    <location>
        <begin position="649"/>
        <end position="678"/>
    </location>
</feature>
<organism evidence="3 4">
    <name type="scientific">Podospora appendiculata</name>
    <dbReference type="NCBI Taxonomy" id="314037"/>
    <lineage>
        <taxon>Eukaryota</taxon>
        <taxon>Fungi</taxon>
        <taxon>Dikarya</taxon>
        <taxon>Ascomycota</taxon>
        <taxon>Pezizomycotina</taxon>
        <taxon>Sordariomycetes</taxon>
        <taxon>Sordariomycetidae</taxon>
        <taxon>Sordariales</taxon>
        <taxon>Podosporaceae</taxon>
        <taxon>Podospora</taxon>
    </lineage>
</organism>
<evidence type="ECO:0000313" key="4">
    <source>
        <dbReference type="Proteomes" id="UP001270362"/>
    </source>
</evidence>
<sequence length="678" mass="78615">MSSDERSTKKRKLSPDYTKIQEDYRSSPSPAITIKTFHHFPHLSLELQLMIWEAFMSDYEDNPGVVWQLVWAVDESAPTDLSRRVPNRHLNVRPYIYIANLAAKNRLLEVRCNPLLKVCRESRRLAFRGHRYASVPVLHANVNIIVRPREDVFSVISTSIVKLIAAWEQKHGRLMEINLTEDMGFVKRVLMSHEDVGTVMLENALPWDHNDNGNGILSWYIVHDHLRTVERIFVHQQDYYVSNQHCFPASGRRFWPTPGYEASYRRENPDEFTEMVKHIEASLVHRADPRINLGGLPRKAMTIDHKKALEVLQDSLTLKWDLADGVMTVYPIEVRMVTERDYYLLAAAQDDYWVSWELWCRFQDRVVQPRREFTYSSVAGNNTPKRIPGLLLRSPQDRYNRLLRIRATCHREMRRTTLWYLPPTFTLPTGTSTMNKPRHFVESKRPSKTNHDGFRSPLIHNYRYSFHLGHRDHSSYRRKLRPFTFWPLSPTTRSSTNTGDKPATDGNGANRTSTVEDPCKPTRAWNYHGDATRNPFKQIFRDTAGVCRKRRDRARQISDDPDTMSDTDRFRDHRIWQNPEDSDESEGSEFESDVSDSDLDGQTEDLSDTDWRTEEDNIPAGDMEGGSQSSIPAANANDKQKSIFGNVQDTDKRHSSGVPEPKHETDQTTNHSHDSRTG</sequence>
<evidence type="ECO:0000313" key="3">
    <source>
        <dbReference type="EMBL" id="KAK3689404.1"/>
    </source>
</evidence>
<evidence type="ECO:0000256" key="1">
    <source>
        <dbReference type="SAM" id="MobiDB-lite"/>
    </source>
</evidence>
<dbReference type="InterPro" id="IPR045518">
    <property type="entry name" value="2EXR"/>
</dbReference>
<feature type="compositionally biased region" description="Polar residues" evidence="1">
    <location>
        <begin position="489"/>
        <end position="499"/>
    </location>
</feature>
<feature type="compositionally biased region" description="Acidic residues" evidence="1">
    <location>
        <begin position="580"/>
        <end position="608"/>
    </location>
</feature>
<comment type="caution">
    <text evidence="3">The sequence shown here is derived from an EMBL/GenBank/DDBJ whole genome shotgun (WGS) entry which is preliminary data.</text>
</comment>
<feature type="non-terminal residue" evidence="3">
    <location>
        <position position="678"/>
    </location>
</feature>
<evidence type="ECO:0000259" key="2">
    <source>
        <dbReference type="Pfam" id="PF20150"/>
    </source>
</evidence>
<keyword evidence="4" id="KW-1185">Reference proteome</keyword>